<dbReference type="GO" id="GO:0016491">
    <property type="term" value="F:oxidoreductase activity"/>
    <property type="evidence" value="ECO:0007669"/>
    <property type="project" value="UniProtKB-KW"/>
</dbReference>
<evidence type="ECO:0000313" key="4">
    <source>
        <dbReference type="Proteomes" id="UP001577267"/>
    </source>
</evidence>
<comment type="similarity">
    <text evidence="1 2">Belongs to the short-chain dehydrogenases/reductases (SDR) family.</text>
</comment>
<keyword evidence="3" id="KW-0560">Oxidoreductase</keyword>
<dbReference type="PRINTS" id="PR00080">
    <property type="entry name" value="SDRFAMILY"/>
</dbReference>
<protein>
    <submittedName>
        <fullName evidence="3">SDR family NAD(P)-dependent oxidoreductase</fullName>
        <ecNumber evidence="3">1.1.1.-</ecNumber>
    </submittedName>
</protein>
<sequence length="261" mass="27470">MKIDLSGRTALVTGSTVGIGFAIASGLHAAGAHVILNGRSKERVEAALARIGDSDRVTGAVGDIATPDGSASVLAQAPHVDILVNNAGIFSPQHVFDIPDEEWERFFSVNVLSGIRLARHYVPAMVESGWGRVIFVSSESAVQIPPEMVHYGMTKSAQLAVARGMAEAVSGSEVTVNSVLPGPTMSEGIERFVREMVEDQMLSFEEAGKEFIAKERPTSLLGRLASAQEVANLVVYLSSEQASATTGAALRVDGGVLRGVL</sequence>
<dbReference type="Gene3D" id="3.40.50.720">
    <property type="entry name" value="NAD(P)-binding Rossmann-like Domain"/>
    <property type="match status" value="1"/>
</dbReference>
<dbReference type="InterPro" id="IPR036291">
    <property type="entry name" value="NAD(P)-bd_dom_sf"/>
</dbReference>
<proteinExistence type="inferred from homology"/>
<dbReference type="RefSeq" id="WP_375064898.1">
    <property type="nucleotide sequence ID" value="NZ_JBHGBT010000021.1"/>
</dbReference>
<dbReference type="Pfam" id="PF00106">
    <property type="entry name" value="adh_short"/>
    <property type="match status" value="1"/>
</dbReference>
<dbReference type="CDD" id="cd05233">
    <property type="entry name" value="SDR_c"/>
    <property type="match status" value="1"/>
</dbReference>
<dbReference type="PANTHER" id="PTHR42879:SF2">
    <property type="entry name" value="3-OXOACYL-[ACYL-CARRIER-PROTEIN] REDUCTASE FABG"/>
    <property type="match status" value="1"/>
</dbReference>
<name>A0ABV4ZRL8_9ACTN</name>
<dbReference type="PRINTS" id="PR00081">
    <property type="entry name" value="GDHRDH"/>
</dbReference>
<reference evidence="3 4" key="1">
    <citation type="submission" date="2024-09" db="EMBL/GenBank/DDBJ databases">
        <title>Draft genome sequence of multifaceted antimicrobials producing Streptomyces sp. strain FH1.</title>
        <authorList>
            <person name="Hassan F."/>
            <person name="Ali H."/>
            <person name="Hassan N."/>
            <person name="Nawaz A."/>
        </authorList>
    </citation>
    <scope>NUCLEOTIDE SEQUENCE [LARGE SCALE GENOMIC DNA]</scope>
    <source>
        <strain evidence="3 4">FH1</strain>
    </source>
</reference>
<dbReference type="InterPro" id="IPR050259">
    <property type="entry name" value="SDR"/>
</dbReference>
<gene>
    <name evidence="3" type="ORF">ACE11A_20740</name>
</gene>
<evidence type="ECO:0000256" key="1">
    <source>
        <dbReference type="ARBA" id="ARBA00006484"/>
    </source>
</evidence>
<dbReference type="SUPFAM" id="SSF51735">
    <property type="entry name" value="NAD(P)-binding Rossmann-fold domains"/>
    <property type="match status" value="1"/>
</dbReference>
<evidence type="ECO:0000313" key="3">
    <source>
        <dbReference type="EMBL" id="MFB4196773.1"/>
    </source>
</evidence>
<accession>A0ABV4ZRL8</accession>
<evidence type="ECO:0000256" key="2">
    <source>
        <dbReference type="RuleBase" id="RU000363"/>
    </source>
</evidence>
<dbReference type="EC" id="1.1.1.-" evidence="3"/>
<keyword evidence="4" id="KW-1185">Reference proteome</keyword>
<comment type="caution">
    <text evidence="3">The sequence shown here is derived from an EMBL/GenBank/DDBJ whole genome shotgun (WGS) entry which is preliminary data.</text>
</comment>
<dbReference type="Proteomes" id="UP001577267">
    <property type="component" value="Unassembled WGS sequence"/>
</dbReference>
<organism evidence="3 4">
    <name type="scientific">Streptomyces carpaticus</name>
    <dbReference type="NCBI Taxonomy" id="285558"/>
    <lineage>
        <taxon>Bacteria</taxon>
        <taxon>Bacillati</taxon>
        <taxon>Actinomycetota</taxon>
        <taxon>Actinomycetes</taxon>
        <taxon>Kitasatosporales</taxon>
        <taxon>Streptomycetaceae</taxon>
        <taxon>Streptomyces</taxon>
    </lineage>
</organism>
<dbReference type="EMBL" id="JBHGBT010000021">
    <property type="protein sequence ID" value="MFB4196773.1"/>
    <property type="molecule type" value="Genomic_DNA"/>
</dbReference>
<dbReference type="InterPro" id="IPR002347">
    <property type="entry name" value="SDR_fam"/>
</dbReference>
<dbReference type="PANTHER" id="PTHR42879">
    <property type="entry name" value="3-OXOACYL-(ACYL-CARRIER-PROTEIN) REDUCTASE"/>
    <property type="match status" value="1"/>
</dbReference>